<reference evidence="6" key="2">
    <citation type="journal article" date="2012" name="PLoS ONE">
        <title>A Deeply Branching Thermophilic Bacterium with an Ancient Acetyl-CoA Pathway Dominates a Subsurface Ecosystem.</title>
        <authorList>
            <person name="Takami H."/>
            <person name="Noguchi H."/>
            <person name="Takaki Y."/>
            <person name="Uchiyama I."/>
            <person name="Toyoda A."/>
            <person name="Nishi S."/>
            <person name="Chee G.-J."/>
            <person name="Arai W."/>
            <person name="Nunoura T."/>
            <person name="Itoh T."/>
            <person name="Hattori M."/>
            <person name="Takai K."/>
        </authorList>
    </citation>
    <scope>NUCLEOTIDE SEQUENCE</scope>
</reference>
<evidence type="ECO:0000256" key="5">
    <source>
        <dbReference type="HAMAP-Rule" id="MF_01804"/>
    </source>
</evidence>
<keyword evidence="1 5" id="KW-0963">Cytoplasm</keyword>
<dbReference type="PANTHER" id="PTHR34298">
    <property type="entry name" value="SEGREGATION AND CONDENSATION PROTEIN B"/>
    <property type="match status" value="1"/>
</dbReference>
<evidence type="ECO:0000256" key="3">
    <source>
        <dbReference type="ARBA" id="ARBA00022829"/>
    </source>
</evidence>
<comment type="subcellular location">
    <subcellularLocation>
        <location evidence="5">Cytoplasm</location>
    </subcellularLocation>
    <text evidence="5">Associated with two foci at the outer edges of the nucleoid region in young cells, and at four foci within both cell halves in older cells.</text>
</comment>
<dbReference type="PIRSF" id="PIRSF019345">
    <property type="entry name" value="ScpB"/>
    <property type="match status" value="1"/>
</dbReference>
<dbReference type="Gene3D" id="1.10.10.10">
    <property type="entry name" value="Winged helix-like DNA-binding domain superfamily/Winged helix DNA-binding domain"/>
    <property type="match status" value="2"/>
</dbReference>
<dbReference type="PANTHER" id="PTHR34298:SF2">
    <property type="entry name" value="SEGREGATION AND CONDENSATION PROTEIN B"/>
    <property type="match status" value="1"/>
</dbReference>
<dbReference type="InterPro" id="IPR005234">
    <property type="entry name" value="ScpB_csome_segregation"/>
</dbReference>
<proteinExistence type="inferred from homology"/>
<sequence length="183" mass="19720">MSEITLSLSARLEALLFVAPEAVSMAQLAEALRVEVEAVQQALAALEENLKGRGIRLLHHGGKIQMTTAPEVAAEVERFLNLEATTSLSRAALETLALIAYRQPITRPQVEAVRGVNSDGVIKSLLSKGLIQEAGRAEGPGRPILYVTTPAFLQHFGLRSLEELPPLELPEAEADDPNKLLKG</sequence>
<evidence type="ECO:0000256" key="1">
    <source>
        <dbReference type="ARBA" id="ARBA00022490"/>
    </source>
</evidence>
<dbReference type="GO" id="GO:0051301">
    <property type="term" value="P:cell division"/>
    <property type="evidence" value="ECO:0007669"/>
    <property type="project" value="UniProtKB-KW"/>
</dbReference>
<dbReference type="HAMAP" id="MF_01804">
    <property type="entry name" value="ScpB"/>
    <property type="match status" value="1"/>
</dbReference>
<dbReference type="Pfam" id="PF04079">
    <property type="entry name" value="SMC_ScpB"/>
    <property type="match status" value="1"/>
</dbReference>
<organism evidence="6">
    <name type="scientific">uncultured Chloroflexota bacterium</name>
    <dbReference type="NCBI Taxonomy" id="166587"/>
    <lineage>
        <taxon>Bacteria</taxon>
        <taxon>Bacillati</taxon>
        <taxon>Chloroflexota</taxon>
        <taxon>environmental samples</taxon>
    </lineage>
</organism>
<keyword evidence="2 5" id="KW-0132">Cell division</keyword>
<protein>
    <recommendedName>
        <fullName evidence="5">Segregation and condensation protein B</fullName>
    </recommendedName>
</protein>
<dbReference type="GO" id="GO:0051304">
    <property type="term" value="P:chromosome separation"/>
    <property type="evidence" value="ECO:0007669"/>
    <property type="project" value="InterPro"/>
</dbReference>
<evidence type="ECO:0000256" key="2">
    <source>
        <dbReference type="ARBA" id="ARBA00022618"/>
    </source>
</evidence>
<comment type="similarity">
    <text evidence="5">Belongs to the ScpB family.</text>
</comment>
<comment type="function">
    <text evidence="5">Participates in chromosomal partition during cell division. May act via the formation of a condensin-like complex containing Smc and ScpA that pull DNA away from mid-cell into both cell halves.</text>
</comment>
<keyword evidence="3 5" id="KW-0159">Chromosome partition</keyword>
<dbReference type="EMBL" id="AP011638">
    <property type="protein sequence ID" value="BAL52739.1"/>
    <property type="molecule type" value="Genomic_DNA"/>
</dbReference>
<evidence type="ECO:0000256" key="4">
    <source>
        <dbReference type="ARBA" id="ARBA00023306"/>
    </source>
</evidence>
<name>H5S9A3_9CHLR</name>
<keyword evidence="4 5" id="KW-0131">Cell cycle</keyword>
<dbReference type="SUPFAM" id="SSF46785">
    <property type="entry name" value="Winged helix' DNA-binding domain"/>
    <property type="match status" value="2"/>
</dbReference>
<dbReference type="AlphaFoldDB" id="H5S9A3"/>
<dbReference type="NCBIfam" id="TIGR00281">
    <property type="entry name" value="SMC-Scp complex subunit ScpB"/>
    <property type="match status" value="1"/>
</dbReference>
<dbReference type="GO" id="GO:0005737">
    <property type="term" value="C:cytoplasm"/>
    <property type="evidence" value="ECO:0007669"/>
    <property type="project" value="UniProtKB-SubCell"/>
</dbReference>
<dbReference type="GO" id="GO:0006260">
    <property type="term" value="P:DNA replication"/>
    <property type="evidence" value="ECO:0007669"/>
    <property type="project" value="UniProtKB-UniRule"/>
</dbReference>
<evidence type="ECO:0000313" key="6">
    <source>
        <dbReference type="EMBL" id="BAL52739.1"/>
    </source>
</evidence>
<accession>H5S9A3</accession>
<gene>
    <name evidence="5" type="primary">scpB</name>
    <name evidence="6" type="ORF">HGMM_F03B08C17</name>
</gene>
<reference evidence="6" key="1">
    <citation type="journal article" date="2005" name="Environ. Microbiol.">
        <title>Genetic and functional properties of uncultivated thermophilic crenarchaeotes from a subsurface gold mine as revealed by analysis of genome fragments.</title>
        <authorList>
            <person name="Nunoura T."/>
            <person name="Hirayama H."/>
            <person name="Takami H."/>
            <person name="Oida H."/>
            <person name="Nishi S."/>
            <person name="Shimamura S."/>
            <person name="Suzuki Y."/>
            <person name="Inagaki F."/>
            <person name="Takai K."/>
            <person name="Nealson K.H."/>
            <person name="Horikoshi K."/>
        </authorList>
    </citation>
    <scope>NUCLEOTIDE SEQUENCE</scope>
</reference>
<dbReference type="InterPro" id="IPR036390">
    <property type="entry name" value="WH_DNA-bd_sf"/>
</dbReference>
<dbReference type="InterPro" id="IPR036388">
    <property type="entry name" value="WH-like_DNA-bd_sf"/>
</dbReference>
<comment type="subunit">
    <text evidence="5">Homodimer. Homodimerization may be required to stabilize the binding of ScpA to the Smc head domains. Component of a cohesin-like complex composed of ScpA, ScpB and the Smc homodimer, in which ScpA and ScpB bind to the head domain of Smc. The presence of the three proteins is required for the association of the complex with DNA.</text>
</comment>